<protein>
    <submittedName>
        <fullName evidence="1">Uncharacterized protein</fullName>
    </submittedName>
</protein>
<organism evidence="1 2">
    <name type="scientific">Burkholderia gladioli</name>
    <name type="common">Pseudomonas marginata</name>
    <name type="synonym">Phytomonas marginata</name>
    <dbReference type="NCBI Taxonomy" id="28095"/>
    <lineage>
        <taxon>Bacteria</taxon>
        <taxon>Pseudomonadati</taxon>
        <taxon>Pseudomonadota</taxon>
        <taxon>Betaproteobacteria</taxon>
        <taxon>Burkholderiales</taxon>
        <taxon>Burkholderiaceae</taxon>
        <taxon>Burkholderia</taxon>
    </lineage>
</organism>
<reference evidence="1 2" key="1">
    <citation type="submission" date="2014-04" db="EMBL/GenBank/DDBJ databases">
        <authorList>
            <person name="Bishop-Lilly K.A."/>
            <person name="Broomall S.M."/>
            <person name="Chain P.S."/>
            <person name="Chertkov O."/>
            <person name="Coyne S.R."/>
            <person name="Daligault H.E."/>
            <person name="Davenport K.W."/>
            <person name="Erkkila T."/>
            <person name="Frey K.G."/>
            <person name="Gibbons H.S."/>
            <person name="Gu W."/>
            <person name="Jaissle J."/>
            <person name="Johnson S.L."/>
            <person name="Koroleva G.I."/>
            <person name="Ladner J.T."/>
            <person name="Lo C.-C."/>
            <person name="Minogue T.D."/>
            <person name="Munk C."/>
            <person name="Palacios G.F."/>
            <person name="Redden C.L."/>
            <person name="Rosenzweig C.N."/>
            <person name="Scholz M.B."/>
            <person name="Teshima H."/>
            <person name="Xu Y."/>
        </authorList>
    </citation>
    <scope>NUCLEOTIDE SEQUENCE [LARGE SCALE GENOMIC DNA]</scope>
    <source>
        <strain evidence="2">gladioli</strain>
    </source>
</reference>
<gene>
    <name evidence="1" type="ORF">DM48_1902</name>
</gene>
<evidence type="ECO:0000313" key="2">
    <source>
        <dbReference type="Proteomes" id="UP000029590"/>
    </source>
</evidence>
<dbReference type="Proteomes" id="UP000029590">
    <property type="component" value="Unassembled WGS sequence"/>
</dbReference>
<dbReference type="AlphaFoldDB" id="A0AAW3F330"/>
<accession>A0AAW3F330</accession>
<sequence>MKHTTIRVYLNMTISYCYPLKQGILKLRLIQSDTDLNAYPFC</sequence>
<name>A0AAW3F330_BURGA</name>
<dbReference type="EMBL" id="JPGG01000016">
    <property type="protein sequence ID" value="KGC14891.1"/>
    <property type="molecule type" value="Genomic_DNA"/>
</dbReference>
<comment type="caution">
    <text evidence="1">The sequence shown here is derived from an EMBL/GenBank/DDBJ whole genome shotgun (WGS) entry which is preliminary data.</text>
</comment>
<proteinExistence type="predicted"/>
<dbReference type="KEGG" id="bgo:BM43_5863"/>
<evidence type="ECO:0000313" key="1">
    <source>
        <dbReference type="EMBL" id="KGC14891.1"/>
    </source>
</evidence>